<dbReference type="PANTHER" id="PTHR43135:SF3">
    <property type="entry name" value="ALPHA-D-RIBOSE 1-METHYLPHOSPHONATE 5-TRIPHOSPHATE DIPHOSPHATASE"/>
    <property type="match status" value="1"/>
</dbReference>
<name>A0A1I5I1G6_9BACT</name>
<keyword evidence="4" id="KW-1185">Reference proteome</keyword>
<dbReference type="Gene3D" id="3.20.20.140">
    <property type="entry name" value="Metal-dependent hydrolases"/>
    <property type="match status" value="1"/>
</dbReference>
<dbReference type="InterPro" id="IPR011059">
    <property type="entry name" value="Metal-dep_hydrolase_composite"/>
</dbReference>
<proteinExistence type="predicted"/>
<gene>
    <name evidence="3" type="ORF">SAMN04488519_10824</name>
</gene>
<protein>
    <submittedName>
        <fullName evidence="3">Imidazolonepropionase</fullName>
    </submittedName>
</protein>
<dbReference type="Gene3D" id="2.30.40.10">
    <property type="entry name" value="Urease, subunit C, domain 1"/>
    <property type="match status" value="1"/>
</dbReference>
<evidence type="ECO:0000313" key="4">
    <source>
        <dbReference type="Proteomes" id="UP000199564"/>
    </source>
</evidence>
<feature type="signal peptide" evidence="1">
    <location>
        <begin position="1"/>
        <end position="21"/>
    </location>
</feature>
<dbReference type="SUPFAM" id="SSF51338">
    <property type="entry name" value="Composite domain of metallo-dependent hydrolases"/>
    <property type="match status" value="1"/>
</dbReference>
<dbReference type="SUPFAM" id="SSF51556">
    <property type="entry name" value="Metallo-dependent hydrolases"/>
    <property type="match status" value="1"/>
</dbReference>
<dbReference type="GO" id="GO:0016810">
    <property type="term" value="F:hydrolase activity, acting on carbon-nitrogen (but not peptide) bonds"/>
    <property type="evidence" value="ECO:0007669"/>
    <property type="project" value="InterPro"/>
</dbReference>
<organism evidence="3 4">
    <name type="scientific">Algoriphagus ornithinivorans</name>
    <dbReference type="NCBI Taxonomy" id="226506"/>
    <lineage>
        <taxon>Bacteria</taxon>
        <taxon>Pseudomonadati</taxon>
        <taxon>Bacteroidota</taxon>
        <taxon>Cytophagia</taxon>
        <taxon>Cytophagales</taxon>
        <taxon>Cyclobacteriaceae</taxon>
        <taxon>Algoriphagus</taxon>
    </lineage>
</organism>
<dbReference type="InterPro" id="IPR051781">
    <property type="entry name" value="Metallo-dep_Hydrolase"/>
</dbReference>
<sequence>MNSIKVSLLISFCLLSFFAFSQKALVTNVHIVSMDGKEVLKNQAVYIVDGKIDQIIPLTAQTPRMYSENLIDGQGAYIFPGLAEFHAHLPVENDGNTQLQEESMWLYLANGVLRIRSMLGHPSHIDLRARVNSGETPGPRVYISGPSFNGNSVTSPQQAAKMVREQKEAGYDHLKIHPGVELDEMWEISKTAKELGIPFGGHVPLAVGIKNALGSGFKSIEHMDGYMEGLLPDNLEIDPATSGPFNLKLVGEVQMEKLPNLIQMALDQGTYIAPTLTLFDRYFGYIPADEFRQAPEMKYLPGFLIQQWVNAKKQMERAGMLDKEFVAPYLEFRRKLFMELHQSGVPMIMASDSPQVFNVPGFSIHHEIRLMSEAGMSNYEILKSGSVEPAKYMGEENDWGMIKKGMAADFVMVQNNPLEDLNTMQKPLGVMIRGQWISGEKLQAELDRIEKNHERKP</sequence>
<evidence type="ECO:0000313" key="3">
    <source>
        <dbReference type="EMBL" id="SFO54383.1"/>
    </source>
</evidence>
<dbReference type="Proteomes" id="UP000199564">
    <property type="component" value="Unassembled WGS sequence"/>
</dbReference>
<feature type="chain" id="PRO_5011653420" evidence="1">
    <location>
        <begin position="22"/>
        <end position="457"/>
    </location>
</feature>
<evidence type="ECO:0000259" key="2">
    <source>
        <dbReference type="Pfam" id="PF01979"/>
    </source>
</evidence>
<dbReference type="AlphaFoldDB" id="A0A1I5I1G6"/>
<dbReference type="STRING" id="226506.SAMN04488519_10824"/>
<dbReference type="Pfam" id="PF01979">
    <property type="entry name" value="Amidohydro_1"/>
    <property type="match status" value="1"/>
</dbReference>
<dbReference type="EMBL" id="FOVW01000008">
    <property type="protein sequence ID" value="SFO54383.1"/>
    <property type="molecule type" value="Genomic_DNA"/>
</dbReference>
<accession>A0A1I5I1G6</accession>
<dbReference type="RefSeq" id="WP_091654984.1">
    <property type="nucleotide sequence ID" value="NZ_FOVW01000008.1"/>
</dbReference>
<feature type="domain" description="Amidohydrolase-related" evidence="2">
    <location>
        <begin position="78"/>
        <end position="436"/>
    </location>
</feature>
<evidence type="ECO:0000256" key="1">
    <source>
        <dbReference type="SAM" id="SignalP"/>
    </source>
</evidence>
<keyword evidence="1" id="KW-0732">Signal</keyword>
<reference evidence="4" key="1">
    <citation type="submission" date="2016-10" db="EMBL/GenBank/DDBJ databases">
        <authorList>
            <person name="Varghese N."/>
            <person name="Submissions S."/>
        </authorList>
    </citation>
    <scope>NUCLEOTIDE SEQUENCE [LARGE SCALE GENOMIC DNA]</scope>
    <source>
        <strain evidence="4">DSM 15282</strain>
    </source>
</reference>
<dbReference type="PANTHER" id="PTHR43135">
    <property type="entry name" value="ALPHA-D-RIBOSE 1-METHYLPHOSPHONATE 5-TRIPHOSPHATE DIPHOSPHATASE"/>
    <property type="match status" value="1"/>
</dbReference>
<dbReference type="InterPro" id="IPR006680">
    <property type="entry name" value="Amidohydro-rel"/>
</dbReference>
<dbReference type="InterPro" id="IPR032466">
    <property type="entry name" value="Metal_Hydrolase"/>
</dbReference>